<name>A0AAW0PQ01_9GOBI</name>
<gene>
    <name evidence="2" type="ORF">WMY93_003979</name>
</gene>
<comment type="caution">
    <text evidence="2">The sequence shown here is derived from an EMBL/GenBank/DDBJ whole genome shotgun (WGS) entry which is preliminary data.</text>
</comment>
<feature type="compositionally biased region" description="Polar residues" evidence="1">
    <location>
        <begin position="151"/>
        <end position="171"/>
    </location>
</feature>
<evidence type="ECO:0000256" key="1">
    <source>
        <dbReference type="SAM" id="MobiDB-lite"/>
    </source>
</evidence>
<dbReference type="Proteomes" id="UP001460270">
    <property type="component" value="Unassembled WGS sequence"/>
</dbReference>
<sequence>MLGGARTYWLEVTHVYGGEPPKNYATDAWECIPGIFFSTNGREMVESLCTISQLLDQDLPALVKASTQNHQSILGNVTEFKHVFRQALNAAQEAVNAPQQALNAAQEEVKAPQQALDAAQEAVNAPQQALDAAQEEVNAPQQALNAAPQQTSNAAPHQALNTPQQTSNAAQEQLCPRRNFFMPKRGYKRKERGLKILFFTRKWLMCLTNKTDLKCL</sequence>
<feature type="compositionally biased region" description="Low complexity" evidence="1">
    <location>
        <begin position="138"/>
        <end position="150"/>
    </location>
</feature>
<evidence type="ECO:0000313" key="3">
    <source>
        <dbReference type="Proteomes" id="UP001460270"/>
    </source>
</evidence>
<keyword evidence="3" id="KW-1185">Reference proteome</keyword>
<protein>
    <submittedName>
        <fullName evidence="2">Uncharacterized protein</fullName>
    </submittedName>
</protein>
<dbReference type="SUPFAM" id="SSF57997">
    <property type="entry name" value="Tropomyosin"/>
    <property type="match status" value="1"/>
</dbReference>
<organism evidence="2 3">
    <name type="scientific">Mugilogobius chulae</name>
    <name type="common">yellowstripe goby</name>
    <dbReference type="NCBI Taxonomy" id="88201"/>
    <lineage>
        <taxon>Eukaryota</taxon>
        <taxon>Metazoa</taxon>
        <taxon>Chordata</taxon>
        <taxon>Craniata</taxon>
        <taxon>Vertebrata</taxon>
        <taxon>Euteleostomi</taxon>
        <taxon>Actinopterygii</taxon>
        <taxon>Neopterygii</taxon>
        <taxon>Teleostei</taxon>
        <taxon>Neoteleostei</taxon>
        <taxon>Acanthomorphata</taxon>
        <taxon>Gobiaria</taxon>
        <taxon>Gobiiformes</taxon>
        <taxon>Gobioidei</taxon>
        <taxon>Gobiidae</taxon>
        <taxon>Gobionellinae</taxon>
        <taxon>Mugilogobius</taxon>
    </lineage>
</organism>
<reference evidence="3" key="1">
    <citation type="submission" date="2024-04" db="EMBL/GenBank/DDBJ databases">
        <title>Salinicola lusitanus LLJ914,a marine bacterium isolated from the Okinawa Trough.</title>
        <authorList>
            <person name="Li J."/>
        </authorList>
    </citation>
    <scope>NUCLEOTIDE SEQUENCE [LARGE SCALE GENOMIC DNA]</scope>
</reference>
<feature type="region of interest" description="Disordered" evidence="1">
    <location>
        <begin position="105"/>
        <end position="175"/>
    </location>
</feature>
<dbReference type="AlphaFoldDB" id="A0AAW0PQ01"/>
<dbReference type="EMBL" id="JBBPFD010000003">
    <property type="protein sequence ID" value="KAK7933083.1"/>
    <property type="molecule type" value="Genomic_DNA"/>
</dbReference>
<accession>A0AAW0PQ01</accession>
<proteinExistence type="predicted"/>
<evidence type="ECO:0000313" key="2">
    <source>
        <dbReference type="EMBL" id="KAK7933083.1"/>
    </source>
</evidence>